<sequence length="450" mass="51439">MAGNQLTITVTGEVSFDPLRQCKDQSFVETNRERSRPLAILALATVIAEKVLFPNSPIHFHDIFDGISMRVPDCSMSYDNPEYHSIVGQYLLVVDWKTAYGIEVPCPTCNNPLKNDPTHWSNSNHKNLFPIFGIDGPPKWALVMSMTCSCCGGRFDANDGSILCKIPVYAAASYPVEPKFAQNRSCHIARTATELFDTIMTTHGNGDLCSHLLYNAINREYLSKVSSYYSYYKTHPTTSNIIEYPVKDGQYIKVYPPSGSFIRDVFDEASRQPRQSLPVDEPQRQIQGISDGTCQQPRESLPVDEPPRQIQDISEGACQQPRESLPVDGPQQQIQDNPRQQLITVPPQQQRNVSKPVEVPIAPNIVYFPHPTILMWPLQAMPLPPVRWMPPQQLMHNGYNFNHDGFCCYKYCMWYRNRDRKGRPPHEHHCLDLRRNMKEMRLRQEENNST</sequence>
<reference evidence="2" key="2">
    <citation type="submission" date="2021-04" db="EMBL/GenBank/DDBJ databases">
        <authorList>
            <person name="Podell S."/>
        </authorList>
    </citation>
    <scope>NUCLEOTIDE SEQUENCE</scope>
    <source>
        <strain evidence="2">Hildebrandi</strain>
    </source>
</reference>
<feature type="compositionally biased region" description="Polar residues" evidence="1">
    <location>
        <begin position="284"/>
        <end position="298"/>
    </location>
</feature>
<feature type="region of interest" description="Disordered" evidence="1">
    <location>
        <begin position="271"/>
        <end position="306"/>
    </location>
</feature>
<dbReference type="AlphaFoldDB" id="A0A9K3L4Z0"/>
<reference evidence="2" key="1">
    <citation type="journal article" date="2021" name="Sci. Rep.">
        <title>Diploid genomic architecture of Nitzschia inconspicua, an elite biomass production diatom.</title>
        <authorList>
            <person name="Oliver A."/>
            <person name="Podell S."/>
            <person name="Pinowska A."/>
            <person name="Traller J.C."/>
            <person name="Smith S.R."/>
            <person name="McClure R."/>
            <person name="Beliaev A."/>
            <person name="Bohutskyi P."/>
            <person name="Hill E.A."/>
            <person name="Rabines A."/>
            <person name="Zheng H."/>
            <person name="Allen L.Z."/>
            <person name="Kuo A."/>
            <person name="Grigoriev I.V."/>
            <person name="Allen A.E."/>
            <person name="Hazlebeck D."/>
            <person name="Allen E.E."/>
        </authorList>
    </citation>
    <scope>NUCLEOTIDE SEQUENCE</scope>
    <source>
        <strain evidence="2">Hildebrandi</strain>
    </source>
</reference>
<organism evidence="2 3">
    <name type="scientific">Nitzschia inconspicua</name>
    <dbReference type="NCBI Taxonomy" id="303405"/>
    <lineage>
        <taxon>Eukaryota</taxon>
        <taxon>Sar</taxon>
        <taxon>Stramenopiles</taxon>
        <taxon>Ochrophyta</taxon>
        <taxon>Bacillariophyta</taxon>
        <taxon>Bacillariophyceae</taxon>
        <taxon>Bacillariophycidae</taxon>
        <taxon>Bacillariales</taxon>
        <taxon>Bacillariaceae</taxon>
        <taxon>Nitzschia</taxon>
    </lineage>
</organism>
<dbReference type="Proteomes" id="UP000693970">
    <property type="component" value="Unassembled WGS sequence"/>
</dbReference>
<evidence type="ECO:0000313" key="3">
    <source>
        <dbReference type="Proteomes" id="UP000693970"/>
    </source>
</evidence>
<evidence type="ECO:0000256" key="1">
    <source>
        <dbReference type="SAM" id="MobiDB-lite"/>
    </source>
</evidence>
<gene>
    <name evidence="2" type="ORF">IV203_004197</name>
</gene>
<accession>A0A9K3L4Z0</accession>
<comment type="caution">
    <text evidence="2">The sequence shown here is derived from an EMBL/GenBank/DDBJ whole genome shotgun (WGS) entry which is preliminary data.</text>
</comment>
<evidence type="ECO:0000313" key="2">
    <source>
        <dbReference type="EMBL" id="KAG7354841.1"/>
    </source>
</evidence>
<keyword evidence="3" id="KW-1185">Reference proteome</keyword>
<protein>
    <submittedName>
        <fullName evidence="2">Uncharacterized protein</fullName>
    </submittedName>
</protein>
<name>A0A9K3L4Z0_9STRA</name>
<proteinExistence type="predicted"/>
<dbReference type="EMBL" id="JAGRRH010000016">
    <property type="protein sequence ID" value="KAG7354841.1"/>
    <property type="molecule type" value="Genomic_DNA"/>
</dbReference>